<evidence type="ECO:0000256" key="1">
    <source>
        <dbReference type="SAM" id="Phobius"/>
    </source>
</evidence>
<dbReference type="EMBL" id="GHJT01000708">
    <property type="protein sequence ID" value="MOY34679.1"/>
    <property type="molecule type" value="Transcribed_RNA"/>
</dbReference>
<keyword evidence="1" id="KW-0812">Transmembrane</keyword>
<accession>A0A4D5RCS9</accession>
<protein>
    <submittedName>
        <fullName evidence="2">Uncharacterized protein</fullName>
    </submittedName>
</protein>
<keyword evidence="1" id="KW-0472">Membrane</keyword>
<reference evidence="2" key="1">
    <citation type="submission" date="2019-04" db="EMBL/GenBank/DDBJ databases">
        <title>An insight into the mialome of Ixodes scapularis.</title>
        <authorList>
            <person name="Ribeiro J.M."/>
            <person name="Mather T.N."/>
            <person name="Karim S."/>
        </authorList>
    </citation>
    <scope>NUCLEOTIDE SEQUENCE</scope>
</reference>
<sequence>MAEKRMCEHICVLVYLLWKWWGCHRVYPCPRSYFRHSKGKLMHGFMLDVPPELFVILDIVSNLVLFLAHLLLFFFYVALFFTRAPRNSVFCSKILFLGFVSRGYFNGIVLF</sequence>
<organism evidence="2">
    <name type="scientific">Ixodes scapularis</name>
    <name type="common">Black-legged tick</name>
    <name type="synonym">Deer tick</name>
    <dbReference type="NCBI Taxonomy" id="6945"/>
    <lineage>
        <taxon>Eukaryota</taxon>
        <taxon>Metazoa</taxon>
        <taxon>Ecdysozoa</taxon>
        <taxon>Arthropoda</taxon>
        <taxon>Chelicerata</taxon>
        <taxon>Arachnida</taxon>
        <taxon>Acari</taxon>
        <taxon>Parasitiformes</taxon>
        <taxon>Ixodida</taxon>
        <taxon>Ixodoidea</taxon>
        <taxon>Ixodidae</taxon>
        <taxon>Ixodinae</taxon>
        <taxon>Ixodes</taxon>
    </lineage>
</organism>
<evidence type="ECO:0000313" key="2">
    <source>
        <dbReference type="EMBL" id="MOY34679.1"/>
    </source>
</evidence>
<name>A0A4D5RCS9_IXOSC</name>
<feature type="transmembrane region" description="Helical" evidence="1">
    <location>
        <begin position="88"/>
        <end position="105"/>
    </location>
</feature>
<dbReference type="AlphaFoldDB" id="A0A4D5RCS9"/>
<proteinExistence type="predicted"/>
<keyword evidence="1" id="KW-1133">Transmembrane helix</keyword>
<feature type="transmembrane region" description="Helical" evidence="1">
    <location>
        <begin position="53"/>
        <end position="81"/>
    </location>
</feature>